<gene>
    <name evidence="2" type="ORF">GCM10022384_57200</name>
</gene>
<feature type="compositionally biased region" description="Low complexity" evidence="1">
    <location>
        <begin position="1"/>
        <end position="10"/>
    </location>
</feature>
<reference evidence="3" key="1">
    <citation type="journal article" date="2019" name="Int. J. Syst. Evol. Microbiol.">
        <title>The Global Catalogue of Microorganisms (GCM) 10K type strain sequencing project: providing services to taxonomists for standard genome sequencing and annotation.</title>
        <authorList>
            <consortium name="The Broad Institute Genomics Platform"/>
            <consortium name="The Broad Institute Genome Sequencing Center for Infectious Disease"/>
            <person name="Wu L."/>
            <person name="Ma J."/>
        </authorList>
    </citation>
    <scope>NUCLEOTIDE SEQUENCE [LARGE SCALE GENOMIC DNA]</scope>
    <source>
        <strain evidence="3">JCM 17027</strain>
    </source>
</reference>
<name>A0ABP7RVX6_9ACTN</name>
<proteinExistence type="predicted"/>
<dbReference type="Proteomes" id="UP001500034">
    <property type="component" value="Unassembled WGS sequence"/>
</dbReference>
<accession>A0ABP7RVX6</accession>
<evidence type="ECO:0000256" key="1">
    <source>
        <dbReference type="SAM" id="MobiDB-lite"/>
    </source>
</evidence>
<sequence length="140" mass="14824">MNPASSAAQSGGEGGPAAADLVGVRASEGRQGGGRPGVSSSAFLSARPRPSRKGLAESRRAELMTAARAGEPFDPRVGLPASEPRDLKRRTTWFVLAREYIEQRWDRTSGNTRRSLTDASATITPAIVESGAVHRSPRVL</sequence>
<protein>
    <submittedName>
        <fullName evidence="2">Uncharacterized protein</fullName>
    </submittedName>
</protein>
<keyword evidence="3" id="KW-1185">Reference proteome</keyword>
<comment type="caution">
    <text evidence="2">The sequence shown here is derived from an EMBL/GenBank/DDBJ whole genome shotgun (WGS) entry which is preliminary data.</text>
</comment>
<dbReference type="EMBL" id="BAABCQ010000154">
    <property type="protein sequence ID" value="GAA4003057.1"/>
    <property type="molecule type" value="Genomic_DNA"/>
</dbReference>
<evidence type="ECO:0000313" key="3">
    <source>
        <dbReference type="Proteomes" id="UP001500034"/>
    </source>
</evidence>
<evidence type="ECO:0000313" key="2">
    <source>
        <dbReference type="EMBL" id="GAA4003057.1"/>
    </source>
</evidence>
<organism evidence="2 3">
    <name type="scientific">Streptomyces marokkonensis</name>
    <dbReference type="NCBI Taxonomy" id="324855"/>
    <lineage>
        <taxon>Bacteria</taxon>
        <taxon>Bacillati</taxon>
        <taxon>Actinomycetota</taxon>
        <taxon>Actinomycetes</taxon>
        <taxon>Kitasatosporales</taxon>
        <taxon>Streptomycetaceae</taxon>
        <taxon>Streptomyces</taxon>
    </lineage>
</organism>
<feature type="region of interest" description="Disordered" evidence="1">
    <location>
        <begin position="1"/>
        <end position="83"/>
    </location>
</feature>